<proteinExistence type="inferred from homology"/>
<keyword evidence="10" id="KW-1185">Reference proteome</keyword>
<dbReference type="HAMAP" id="MF_01201">
    <property type="entry name" value="Ala_racemase"/>
    <property type="match status" value="1"/>
</dbReference>
<organism evidence="9 10">
    <name type="scientific">Caproicibacter fermentans</name>
    <dbReference type="NCBI Taxonomy" id="2576756"/>
    <lineage>
        <taxon>Bacteria</taxon>
        <taxon>Bacillati</taxon>
        <taxon>Bacillota</taxon>
        <taxon>Clostridia</taxon>
        <taxon>Eubacteriales</taxon>
        <taxon>Acutalibacteraceae</taxon>
        <taxon>Caproicibacter</taxon>
    </lineage>
</organism>
<keyword evidence="4 5" id="KW-0413">Isomerase</keyword>
<feature type="binding site" evidence="5 7">
    <location>
        <position position="138"/>
    </location>
    <ligand>
        <name>substrate</name>
    </ligand>
</feature>
<dbReference type="AlphaFoldDB" id="A0A6N8HWN4"/>
<feature type="active site" description="Proton acceptor; specific for D-alanine" evidence="5">
    <location>
        <position position="40"/>
    </location>
</feature>
<evidence type="ECO:0000256" key="5">
    <source>
        <dbReference type="HAMAP-Rule" id="MF_01201"/>
    </source>
</evidence>
<comment type="cofactor">
    <cofactor evidence="2 5 6">
        <name>pyridoxal 5'-phosphate</name>
        <dbReference type="ChEBI" id="CHEBI:597326"/>
    </cofactor>
</comment>
<evidence type="ECO:0000313" key="10">
    <source>
        <dbReference type="Proteomes" id="UP000469440"/>
    </source>
</evidence>
<dbReference type="Proteomes" id="UP000469440">
    <property type="component" value="Unassembled WGS sequence"/>
</dbReference>
<feature type="domain" description="Alanine racemase C-terminal" evidence="8">
    <location>
        <begin position="254"/>
        <end position="382"/>
    </location>
</feature>
<dbReference type="SUPFAM" id="SSF50621">
    <property type="entry name" value="Alanine racemase C-terminal domain-like"/>
    <property type="match status" value="1"/>
</dbReference>
<comment type="similarity">
    <text evidence="5">Belongs to the alanine racemase family.</text>
</comment>
<dbReference type="PANTHER" id="PTHR30511">
    <property type="entry name" value="ALANINE RACEMASE"/>
    <property type="match status" value="1"/>
</dbReference>
<dbReference type="InterPro" id="IPR029066">
    <property type="entry name" value="PLP-binding_barrel"/>
</dbReference>
<dbReference type="InterPro" id="IPR020622">
    <property type="entry name" value="Ala_racemase_pyridoxalP-BS"/>
</dbReference>
<dbReference type="InterPro" id="IPR011079">
    <property type="entry name" value="Ala_racemase_C"/>
</dbReference>
<evidence type="ECO:0000256" key="3">
    <source>
        <dbReference type="ARBA" id="ARBA00022898"/>
    </source>
</evidence>
<dbReference type="InterPro" id="IPR001608">
    <property type="entry name" value="Ala_racemase_N"/>
</dbReference>
<dbReference type="GO" id="GO:0030632">
    <property type="term" value="P:D-alanine biosynthetic process"/>
    <property type="evidence" value="ECO:0007669"/>
    <property type="project" value="UniProtKB-UniRule"/>
</dbReference>
<keyword evidence="3 5" id="KW-0663">Pyridoxal phosphate</keyword>
<dbReference type="CDD" id="cd00430">
    <property type="entry name" value="PLPDE_III_AR"/>
    <property type="match status" value="1"/>
</dbReference>
<feature type="active site" description="Proton acceptor; specific for L-alanine" evidence="5">
    <location>
        <position position="275"/>
    </location>
</feature>
<dbReference type="GO" id="GO:0008784">
    <property type="term" value="F:alanine racemase activity"/>
    <property type="evidence" value="ECO:0007669"/>
    <property type="project" value="UniProtKB-UniRule"/>
</dbReference>
<dbReference type="FunFam" id="2.40.37.10:FF:000006">
    <property type="entry name" value="Alanine racemase"/>
    <property type="match status" value="1"/>
</dbReference>
<evidence type="ECO:0000256" key="7">
    <source>
        <dbReference type="PIRSR" id="PIRSR600821-52"/>
    </source>
</evidence>
<reference evidence="9 10" key="1">
    <citation type="submission" date="2019-09" db="EMBL/GenBank/DDBJ databases">
        <title>Genome sequence of Clostridium sp. EA1.</title>
        <authorList>
            <person name="Poehlein A."/>
            <person name="Bengelsdorf F.R."/>
            <person name="Daniel R."/>
        </authorList>
    </citation>
    <scope>NUCLEOTIDE SEQUENCE [LARGE SCALE GENOMIC DNA]</scope>
    <source>
        <strain evidence="9 10">EA1</strain>
    </source>
</reference>
<comment type="catalytic activity">
    <reaction evidence="1 5">
        <text>L-alanine = D-alanine</text>
        <dbReference type="Rhea" id="RHEA:20249"/>
        <dbReference type="ChEBI" id="CHEBI:57416"/>
        <dbReference type="ChEBI" id="CHEBI:57972"/>
        <dbReference type="EC" id="5.1.1.1"/>
    </reaction>
</comment>
<protein>
    <recommendedName>
        <fullName evidence="5">Alanine racemase</fullName>
        <ecNumber evidence="5">5.1.1.1</ecNumber>
    </recommendedName>
</protein>
<dbReference type="NCBIfam" id="TIGR00492">
    <property type="entry name" value="alr"/>
    <property type="match status" value="1"/>
</dbReference>
<dbReference type="PROSITE" id="PS00395">
    <property type="entry name" value="ALANINE_RACEMASE"/>
    <property type="match status" value="1"/>
</dbReference>
<dbReference type="GO" id="GO:0030170">
    <property type="term" value="F:pyridoxal phosphate binding"/>
    <property type="evidence" value="ECO:0007669"/>
    <property type="project" value="UniProtKB-UniRule"/>
</dbReference>
<dbReference type="PRINTS" id="PR00992">
    <property type="entry name" value="ALARACEMASE"/>
</dbReference>
<dbReference type="SUPFAM" id="SSF51419">
    <property type="entry name" value="PLP-binding barrel"/>
    <property type="match status" value="1"/>
</dbReference>
<dbReference type="Pfam" id="PF00842">
    <property type="entry name" value="Ala_racemase_C"/>
    <property type="match status" value="1"/>
</dbReference>
<name>A0A6N8HWN4_9FIRM</name>
<dbReference type="Gene3D" id="3.20.20.10">
    <property type="entry name" value="Alanine racemase"/>
    <property type="match status" value="1"/>
</dbReference>
<evidence type="ECO:0000259" key="8">
    <source>
        <dbReference type="SMART" id="SM01005"/>
    </source>
</evidence>
<evidence type="ECO:0000256" key="2">
    <source>
        <dbReference type="ARBA" id="ARBA00001933"/>
    </source>
</evidence>
<gene>
    <name evidence="9" type="primary">alr1</name>
    <name evidence="9" type="ORF">CAFE_07510</name>
</gene>
<evidence type="ECO:0000256" key="6">
    <source>
        <dbReference type="PIRSR" id="PIRSR600821-50"/>
    </source>
</evidence>
<evidence type="ECO:0000256" key="4">
    <source>
        <dbReference type="ARBA" id="ARBA00023235"/>
    </source>
</evidence>
<evidence type="ECO:0000256" key="1">
    <source>
        <dbReference type="ARBA" id="ARBA00000316"/>
    </source>
</evidence>
<dbReference type="UniPathway" id="UPA00042">
    <property type="reaction ID" value="UER00497"/>
</dbReference>
<dbReference type="EC" id="5.1.1.1" evidence="5"/>
<feature type="modified residue" description="N6-(pyridoxal phosphate)lysine" evidence="5 6">
    <location>
        <position position="40"/>
    </location>
</feature>
<evidence type="ECO:0000313" key="9">
    <source>
        <dbReference type="EMBL" id="MVB10078.1"/>
    </source>
</evidence>
<dbReference type="Pfam" id="PF01168">
    <property type="entry name" value="Ala_racemase_N"/>
    <property type="match status" value="1"/>
</dbReference>
<dbReference type="FunFam" id="3.20.20.10:FF:000002">
    <property type="entry name" value="Alanine racemase"/>
    <property type="match status" value="1"/>
</dbReference>
<dbReference type="SMART" id="SM01005">
    <property type="entry name" value="Ala_racemase_C"/>
    <property type="match status" value="1"/>
</dbReference>
<comment type="pathway">
    <text evidence="5">Amino-acid biosynthesis; D-alanine biosynthesis; D-alanine from L-alanine: step 1/1.</text>
</comment>
<feature type="binding site" evidence="5 7">
    <location>
        <position position="323"/>
    </location>
    <ligand>
        <name>substrate</name>
    </ligand>
</feature>
<accession>A0A6N8HWN4</accession>
<dbReference type="Gene3D" id="2.40.37.10">
    <property type="entry name" value="Lyase, Ornithine Decarboxylase, Chain A, domain 1"/>
    <property type="match status" value="1"/>
</dbReference>
<dbReference type="PANTHER" id="PTHR30511:SF0">
    <property type="entry name" value="ALANINE RACEMASE, CATABOLIC-RELATED"/>
    <property type="match status" value="1"/>
</dbReference>
<comment type="function">
    <text evidence="5">Catalyzes the interconversion of L-alanine and D-alanine. May also act on other amino acids.</text>
</comment>
<comment type="caution">
    <text evidence="9">The sequence shown here is derived from an EMBL/GenBank/DDBJ whole genome shotgun (WGS) entry which is preliminary data.</text>
</comment>
<dbReference type="RefSeq" id="WP_330593848.1">
    <property type="nucleotide sequence ID" value="NZ_VWXL01000019.1"/>
</dbReference>
<sequence>MTENILKRTWAEISLDAVEHNYREIKKRLRAETKVCCVVKADAYGHGAERLAAEYEKLGADWFAVSNFEEARQLRRAGIKLPILILGYTPPEMAEELARLNISQAMVGGEYAAALSERAVKAGASVKVHISLDTGMSRVGFLYQHPERDGGSLDEIERACALPGIDPEGVFTHFAVADEGENGRDYTRMQAHNFRDAIEKLNRRGISFRIRHCANSAAIFDYPEMQMDMARPGIILYGLMPSGCIRNPAPLIPVMQLKSVVALVKTVPARTSVSYGRKFTSQEEMKVATVPVGYADGYPRSLFQSAELLVRGQRAKIIGRVCMDQLMLDVTRIPDVKAGDTVTVIGTDGAAALPVDELASQAGTINYELVCGVSKRVPRVFLRNGKTIGSLDYLRR</sequence>
<dbReference type="InterPro" id="IPR000821">
    <property type="entry name" value="Ala_racemase"/>
</dbReference>
<dbReference type="EMBL" id="VWXL01000019">
    <property type="protein sequence ID" value="MVB10078.1"/>
    <property type="molecule type" value="Genomic_DNA"/>
</dbReference>
<dbReference type="InterPro" id="IPR009006">
    <property type="entry name" value="Ala_racemase/Decarboxylase_C"/>
</dbReference>
<dbReference type="GO" id="GO:0009252">
    <property type="term" value="P:peptidoglycan biosynthetic process"/>
    <property type="evidence" value="ECO:0007669"/>
    <property type="project" value="TreeGrafter"/>
</dbReference>
<dbReference type="GO" id="GO:0005829">
    <property type="term" value="C:cytosol"/>
    <property type="evidence" value="ECO:0007669"/>
    <property type="project" value="TreeGrafter"/>
</dbReference>